<protein>
    <submittedName>
        <fullName evidence="2">Uncharacterized protein</fullName>
    </submittedName>
</protein>
<feature type="region of interest" description="Disordered" evidence="1">
    <location>
        <begin position="14"/>
        <end position="139"/>
    </location>
</feature>
<accession>A0A6A5QCU8</accession>
<gene>
    <name evidence="2" type="ORF">BDU57DRAFT_431190</name>
</gene>
<evidence type="ECO:0000313" key="3">
    <source>
        <dbReference type="Proteomes" id="UP000800096"/>
    </source>
</evidence>
<dbReference type="AlphaFoldDB" id="A0A6A5QCU8"/>
<dbReference type="OrthoDB" id="3797735at2759"/>
<keyword evidence="3" id="KW-1185">Reference proteome</keyword>
<feature type="compositionally biased region" description="Acidic residues" evidence="1">
    <location>
        <begin position="104"/>
        <end position="116"/>
    </location>
</feature>
<feature type="compositionally biased region" description="Low complexity" evidence="1">
    <location>
        <begin position="74"/>
        <end position="84"/>
    </location>
</feature>
<sequence length="139" mass="14305">MAPRKALANISFTVDSASEDDMTQDELNALPTPESNAENKAPAKKARGKAAPSTAAAKGRPATRRVSGSSVLGAKKTNAAVAKKAPAKAGRRALVERKAVNGSDTEDVDGFGEDEATAPVPAPATKRGRPARAQKAQDE</sequence>
<reference evidence="2" key="1">
    <citation type="journal article" date="2020" name="Stud. Mycol.">
        <title>101 Dothideomycetes genomes: a test case for predicting lifestyles and emergence of pathogens.</title>
        <authorList>
            <person name="Haridas S."/>
            <person name="Albert R."/>
            <person name="Binder M."/>
            <person name="Bloem J."/>
            <person name="Labutti K."/>
            <person name="Salamov A."/>
            <person name="Andreopoulos B."/>
            <person name="Baker S."/>
            <person name="Barry K."/>
            <person name="Bills G."/>
            <person name="Bluhm B."/>
            <person name="Cannon C."/>
            <person name="Castanera R."/>
            <person name="Culley D."/>
            <person name="Daum C."/>
            <person name="Ezra D."/>
            <person name="Gonzalez J."/>
            <person name="Henrissat B."/>
            <person name="Kuo A."/>
            <person name="Liang C."/>
            <person name="Lipzen A."/>
            <person name="Lutzoni F."/>
            <person name="Magnuson J."/>
            <person name="Mondo S."/>
            <person name="Nolan M."/>
            <person name="Ohm R."/>
            <person name="Pangilinan J."/>
            <person name="Park H.-J."/>
            <person name="Ramirez L."/>
            <person name="Alfaro M."/>
            <person name="Sun H."/>
            <person name="Tritt A."/>
            <person name="Yoshinaga Y."/>
            <person name="Zwiers L.-H."/>
            <person name="Turgeon B."/>
            <person name="Goodwin S."/>
            <person name="Spatafora J."/>
            <person name="Crous P."/>
            <person name="Grigoriev I."/>
        </authorList>
    </citation>
    <scope>NUCLEOTIDE SEQUENCE</scope>
    <source>
        <strain evidence="2">HMLAC05119</strain>
    </source>
</reference>
<name>A0A6A5QCU8_AMPQU</name>
<evidence type="ECO:0000256" key="1">
    <source>
        <dbReference type="SAM" id="MobiDB-lite"/>
    </source>
</evidence>
<feature type="non-terminal residue" evidence="2">
    <location>
        <position position="139"/>
    </location>
</feature>
<evidence type="ECO:0000313" key="2">
    <source>
        <dbReference type="EMBL" id="KAF1913431.1"/>
    </source>
</evidence>
<dbReference type="Proteomes" id="UP000800096">
    <property type="component" value="Unassembled WGS sequence"/>
</dbReference>
<proteinExistence type="predicted"/>
<dbReference type="EMBL" id="ML979139">
    <property type="protein sequence ID" value="KAF1913431.1"/>
    <property type="molecule type" value="Genomic_DNA"/>
</dbReference>
<organism evidence="2 3">
    <name type="scientific">Ampelomyces quisqualis</name>
    <name type="common">Powdery mildew agent</name>
    <dbReference type="NCBI Taxonomy" id="50730"/>
    <lineage>
        <taxon>Eukaryota</taxon>
        <taxon>Fungi</taxon>
        <taxon>Dikarya</taxon>
        <taxon>Ascomycota</taxon>
        <taxon>Pezizomycotina</taxon>
        <taxon>Dothideomycetes</taxon>
        <taxon>Pleosporomycetidae</taxon>
        <taxon>Pleosporales</taxon>
        <taxon>Pleosporineae</taxon>
        <taxon>Phaeosphaeriaceae</taxon>
        <taxon>Ampelomyces</taxon>
    </lineage>
</organism>